<evidence type="ECO:0000256" key="5">
    <source>
        <dbReference type="ARBA" id="ARBA00022679"/>
    </source>
</evidence>
<evidence type="ECO:0000256" key="4">
    <source>
        <dbReference type="ARBA" id="ARBA00022603"/>
    </source>
</evidence>
<evidence type="ECO:0000256" key="8">
    <source>
        <dbReference type="RuleBase" id="RU365074"/>
    </source>
</evidence>
<dbReference type="PANTHER" id="PTHR12787">
    <property type="entry name" value="RIBOSOMAL RNA-PROCESSING PROTEIN 8"/>
    <property type="match status" value="1"/>
</dbReference>
<keyword evidence="5 8" id="KW-0808">Transferase</keyword>
<keyword evidence="7 8" id="KW-0539">Nucleus</keyword>
<dbReference type="GO" id="GO:0005730">
    <property type="term" value="C:nucleolus"/>
    <property type="evidence" value="ECO:0007669"/>
    <property type="project" value="UniProtKB-SubCell"/>
</dbReference>
<keyword evidence="3 8" id="KW-0698">rRNA processing</keyword>
<dbReference type="InterPro" id="IPR029063">
    <property type="entry name" value="SAM-dependent_MTases_sf"/>
</dbReference>
<dbReference type="Gene3D" id="3.40.50.150">
    <property type="entry name" value="Vaccinia Virus protein VP39"/>
    <property type="match status" value="1"/>
</dbReference>
<evidence type="ECO:0000256" key="3">
    <source>
        <dbReference type="ARBA" id="ARBA00022552"/>
    </source>
</evidence>
<evidence type="ECO:0000256" key="9">
    <source>
        <dbReference type="SAM" id="MobiDB-lite"/>
    </source>
</evidence>
<comment type="subcellular location">
    <subcellularLocation>
        <location evidence="1 8">Nucleus</location>
        <location evidence="1 8">Nucleolus</location>
    </subcellularLocation>
</comment>
<keyword evidence="4 8" id="KW-0489">Methyltransferase</keyword>
<dbReference type="Gene3D" id="1.10.10.2150">
    <property type="entry name" value="Ribosomal RNA-processing protein 8, N-terminal domain"/>
    <property type="match status" value="1"/>
</dbReference>
<evidence type="ECO:0000256" key="1">
    <source>
        <dbReference type="ARBA" id="ARBA00004604"/>
    </source>
</evidence>
<dbReference type="EMBL" id="KF431980">
    <property type="protein sequence ID" value="AIC33774.1"/>
    <property type="molecule type" value="Genomic_DNA"/>
</dbReference>
<dbReference type="EC" id="2.1.1.-" evidence="8"/>
<feature type="region of interest" description="Disordered" evidence="9">
    <location>
        <begin position="1"/>
        <end position="92"/>
    </location>
</feature>
<accession>A0A060IP19</accession>
<comment type="similarity">
    <text evidence="2 8">Belongs to the methyltransferase superfamily. RRP8 family.</text>
</comment>
<dbReference type="PANTHER" id="PTHR12787:SF0">
    <property type="entry name" value="RIBOSOMAL RNA-PROCESSING PROTEIN 8"/>
    <property type="match status" value="1"/>
</dbReference>
<evidence type="ECO:0000256" key="2">
    <source>
        <dbReference type="ARBA" id="ARBA00006301"/>
    </source>
</evidence>
<proteinExistence type="inferred from homology"/>
<keyword evidence="6 8" id="KW-0949">S-adenosyl-L-methionine</keyword>
<reference evidence="10" key="1">
    <citation type="journal article" date="2014" name="Mycology">
        <title>A brief overview of the size and composition of the myrtle rust genome and its taxonomic status.</title>
        <authorList>
            <person name="Tan M.-K."/>
            <person name="Collins D."/>
            <person name="Chen Z."/>
            <person name="Englezou A."/>
            <person name="Wilkins M."/>
        </authorList>
    </citation>
    <scope>NUCLEOTIDE SEQUENCE</scope>
    <source>
        <strain evidence="10">44196</strain>
    </source>
</reference>
<protein>
    <recommendedName>
        <fullName evidence="8">Ribosomal RNA-processing protein 8</fullName>
        <ecNumber evidence="8">2.1.1.-</ecNumber>
    </recommendedName>
</protein>
<comment type="function">
    <text evidence="8">S-adenosyl-L-methionine-dependent methyltransferase that specifically methylates the N(1) position of adenine in helix 25.1 in 25S rRNA. Required both for ribosomal 40S and 60S subunits biogenesis. Required for efficient pre-rRNA cleavage at site A2.</text>
</comment>
<feature type="compositionally biased region" description="Low complexity" evidence="9">
    <location>
        <begin position="26"/>
        <end position="35"/>
    </location>
</feature>
<sequence length="369" mass="41018">MSVDVLFETPGWSINHGKRDHPDGLSASATASSSKRSQRKRKRTKCKETIPKEAAHTPGNDMGSALKTKKAGHAKKPSQEEAIAPKPDAQTSSSHLAINLLNSNLAGSRFRMLNEALYTCSGSEAAQLLNNPDDQAASTHQIFAVYHQGFRNQTKSWPQNPVNVIANQLQEEFKTKSKTVLVADLGCGEAPLAKLLCKKSNPQELPGAVQNKKPFHLEFKVFSFDLVADSEGWVNTAECSSLVITGAFARLSFGHLTKWNDGCCSMLLEPNGYRLGWNGFRSSKSSGQLKIAEVASRFVNIDKFIQFIESIGFSRCNKDKLNTHFIIFTFKKIPKTDDVIKSQTDFDKKKIELIKQGKHFLKPCIYKRR</sequence>
<feature type="compositionally biased region" description="Basic residues" evidence="9">
    <location>
        <begin position="67"/>
        <end position="76"/>
    </location>
</feature>
<dbReference type="InterPro" id="IPR007823">
    <property type="entry name" value="RRP8"/>
</dbReference>
<name>A0A060IP19_9BASI</name>
<feature type="compositionally biased region" description="Basic and acidic residues" evidence="9">
    <location>
        <begin position="46"/>
        <end position="55"/>
    </location>
</feature>
<dbReference type="AlphaFoldDB" id="A0A060IP19"/>
<evidence type="ECO:0000256" key="6">
    <source>
        <dbReference type="ARBA" id="ARBA00022691"/>
    </source>
</evidence>
<dbReference type="GO" id="GO:0042273">
    <property type="term" value="P:ribosomal large subunit biogenesis"/>
    <property type="evidence" value="ECO:0007669"/>
    <property type="project" value="TreeGrafter"/>
</dbReference>
<evidence type="ECO:0000313" key="10">
    <source>
        <dbReference type="EMBL" id="AIC33774.1"/>
    </source>
</evidence>
<dbReference type="InterPro" id="IPR042036">
    <property type="entry name" value="RRP8_N"/>
</dbReference>
<feature type="compositionally biased region" description="Basic residues" evidence="9">
    <location>
        <begin position="36"/>
        <end position="45"/>
    </location>
</feature>
<evidence type="ECO:0000256" key="7">
    <source>
        <dbReference type="ARBA" id="ARBA00023242"/>
    </source>
</evidence>
<organism evidence="10">
    <name type="scientific">Puccinia cf. psidii AE-2014</name>
    <dbReference type="NCBI Taxonomy" id="1505670"/>
    <lineage>
        <taxon>Eukaryota</taxon>
        <taxon>Fungi</taxon>
        <taxon>Dikarya</taxon>
        <taxon>Basidiomycota</taxon>
        <taxon>Pucciniomycotina</taxon>
        <taxon>Pucciniomycetes</taxon>
        <taxon>Pucciniales</taxon>
        <taxon>Pucciniaceae</taxon>
        <taxon>Puccinia</taxon>
    </lineage>
</organism>
<dbReference type="GO" id="GO:0016433">
    <property type="term" value="F:rRNA (adenine) methyltransferase activity"/>
    <property type="evidence" value="ECO:0007669"/>
    <property type="project" value="TreeGrafter"/>
</dbReference>
<dbReference type="Pfam" id="PF05148">
    <property type="entry name" value="Methyltransf_8"/>
    <property type="match status" value="2"/>
</dbReference>